<dbReference type="Proteomes" id="UP000321863">
    <property type="component" value="Unassembled WGS sequence"/>
</dbReference>
<evidence type="ECO:0000313" key="2">
    <source>
        <dbReference type="Proteomes" id="UP000321863"/>
    </source>
</evidence>
<gene>
    <name evidence="1" type="ORF">CHA01nite_13690</name>
</gene>
<dbReference type="RefSeq" id="WP_146940571.1">
    <property type="nucleotide sequence ID" value="NZ_BJYJ01000004.1"/>
</dbReference>
<dbReference type="OrthoDB" id="1257860at2"/>
<protein>
    <submittedName>
        <fullName evidence="1">Uncharacterized protein</fullName>
    </submittedName>
</protein>
<organism evidence="1 2">
    <name type="scientific">Chryseobacterium hagamense</name>
    <dbReference type="NCBI Taxonomy" id="395935"/>
    <lineage>
        <taxon>Bacteria</taxon>
        <taxon>Pseudomonadati</taxon>
        <taxon>Bacteroidota</taxon>
        <taxon>Flavobacteriia</taxon>
        <taxon>Flavobacteriales</taxon>
        <taxon>Weeksellaceae</taxon>
        <taxon>Chryseobacterium group</taxon>
        <taxon>Chryseobacterium</taxon>
    </lineage>
</organism>
<reference evidence="1 2" key="1">
    <citation type="submission" date="2019-07" db="EMBL/GenBank/DDBJ databases">
        <title>Whole genome shotgun sequence of Chryseobacterium hagamense NBRC 105253.</title>
        <authorList>
            <person name="Hosoyama A."/>
            <person name="Uohara A."/>
            <person name="Ohji S."/>
            <person name="Ichikawa N."/>
        </authorList>
    </citation>
    <scope>NUCLEOTIDE SEQUENCE [LARGE SCALE GENOMIC DNA]</scope>
    <source>
        <strain evidence="1 2">NBRC 105253</strain>
    </source>
</reference>
<proteinExistence type="predicted"/>
<accession>A0A511YK98</accession>
<dbReference type="EMBL" id="BJYJ01000004">
    <property type="protein sequence ID" value="GEN75629.1"/>
    <property type="molecule type" value="Genomic_DNA"/>
</dbReference>
<keyword evidence="2" id="KW-1185">Reference proteome</keyword>
<dbReference type="AlphaFoldDB" id="A0A511YK98"/>
<evidence type="ECO:0000313" key="1">
    <source>
        <dbReference type="EMBL" id="GEN75629.1"/>
    </source>
</evidence>
<name>A0A511YK98_9FLAO</name>
<comment type="caution">
    <text evidence="1">The sequence shown here is derived from an EMBL/GenBank/DDBJ whole genome shotgun (WGS) entry which is preliminary data.</text>
</comment>
<sequence>MKWSSEIFLFCALFLFIKSKAQLDTLNYLKQFEANKVNYIGQPFSKLLQDITQIQPKTAWPIPNFKTKHYNFSTDFKFCDKEFSFYNAVTLIVEWQTPISRSDSKYYQVLNHSYFTNDEKAFYGNKIVKDIRIYR</sequence>